<dbReference type="InterPro" id="IPR058922">
    <property type="entry name" value="WHD_DRP"/>
</dbReference>
<evidence type="ECO:0000313" key="7">
    <source>
        <dbReference type="Proteomes" id="UP000027120"/>
    </source>
</evidence>
<keyword evidence="7" id="KW-1185">Reference proteome</keyword>
<name>A0A067DSU3_CITSI</name>
<keyword evidence="2" id="KW-0677">Repeat</keyword>
<dbReference type="InterPro" id="IPR032675">
    <property type="entry name" value="LRR_dom_sf"/>
</dbReference>
<feature type="domain" description="Disease resistance protein winged helix" evidence="5">
    <location>
        <begin position="280"/>
        <end position="345"/>
    </location>
</feature>
<dbReference type="PANTHER" id="PTHR33463">
    <property type="entry name" value="NB-ARC DOMAIN-CONTAINING PROTEIN-RELATED"/>
    <property type="match status" value="1"/>
</dbReference>
<dbReference type="InterPro" id="IPR050905">
    <property type="entry name" value="Plant_NBS-LRR"/>
</dbReference>
<organism evidence="6 7">
    <name type="scientific">Citrus sinensis</name>
    <name type="common">Sweet orange</name>
    <name type="synonym">Citrus aurantium var. sinensis</name>
    <dbReference type="NCBI Taxonomy" id="2711"/>
    <lineage>
        <taxon>Eukaryota</taxon>
        <taxon>Viridiplantae</taxon>
        <taxon>Streptophyta</taxon>
        <taxon>Embryophyta</taxon>
        <taxon>Tracheophyta</taxon>
        <taxon>Spermatophyta</taxon>
        <taxon>Magnoliopsida</taxon>
        <taxon>eudicotyledons</taxon>
        <taxon>Gunneridae</taxon>
        <taxon>Pentapetalae</taxon>
        <taxon>rosids</taxon>
        <taxon>malvids</taxon>
        <taxon>Sapindales</taxon>
        <taxon>Rutaceae</taxon>
        <taxon>Aurantioideae</taxon>
        <taxon>Citrus</taxon>
    </lineage>
</organism>
<dbReference type="Gene3D" id="3.80.10.10">
    <property type="entry name" value="Ribonuclease Inhibitor"/>
    <property type="match status" value="1"/>
</dbReference>
<dbReference type="PANTHER" id="PTHR33463:SF220">
    <property type="entry name" value="NB-ARC DOMAIN-CONTAINING PROTEIN"/>
    <property type="match status" value="1"/>
</dbReference>
<dbReference type="AlphaFoldDB" id="A0A067DSU3"/>
<dbReference type="SUPFAM" id="SSF52058">
    <property type="entry name" value="L domain-like"/>
    <property type="match status" value="1"/>
</dbReference>
<keyword evidence="4" id="KW-0611">Plant defense</keyword>
<dbReference type="EMBL" id="KK785600">
    <property type="protein sequence ID" value="KDO41651.1"/>
    <property type="molecule type" value="Genomic_DNA"/>
</dbReference>
<evidence type="ECO:0000256" key="4">
    <source>
        <dbReference type="ARBA" id="ARBA00022821"/>
    </source>
</evidence>
<dbReference type="FunFam" id="1.10.10.10:FF:000322">
    <property type="entry name" value="Probable disease resistance protein At1g63360"/>
    <property type="match status" value="1"/>
</dbReference>
<evidence type="ECO:0000256" key="2">
    <source>
        <dbReference type="ARBA" id="ARBA00022737"/>
    </source>
</evidence>
<dbReference type="SUPFAM" id="SSF52540">
    <property type="entry name" value="P-loop containing nucleoside triphosphate hydrolases"/>
    <property type="match status" value="1"/>
</dbReference>
<reference evidence="6 7" key="1">
    <citation type="submission" date="2014-04" db="EMBL/GenBank/DDBJ databases">
        <authorList>
            <consortium name="International Citrus Genome Consortium"/>
            <person name="Gmitter F."/>
            <person name="Chen C."/>
            <person name="Farmerie W."/>
            <person name="Harkins T."/>
            <person name="Desany B."/>
            <person name="Mohiuddin M."/>
            <person name="Kodira C."/>
            <person name="Borodovsky M."/>
            <person name="Lomsadze A."/>
            <person name="Burns P."/>
            <person name="Jenkins J."/>
            <person name="Prochnik S."/>
            <person name="Shu S."/>
            <person name="Chapman J."/>
            <person name="Pitluck S."/>
            <person name="Schmutz J."/>
            <person name="Rokhsar D."/>
        </authorList>
    </citation>
    <scope>NUCLEOTIDE SEQUENCE</scope>
</reference>
<dbReference type="Proteomes" id="UP000027120">
    <property type="component" value="Unassembled WGS sequence"/>
</dbReference>
<keyword evidence="1" id="KW-0433">Leucine-rich repeat</keyword>
<dbReference type="InterPro" id="IPR036388">
    <property type="entry name" value="WH-like_DNA-bd_sf"/>
</dbReference>
<dbReference type="InterPro" id="IPR042197">
    <property type="entry name" value="Apaf_helical"/>
</dbReference>
<protein>
    <recommendedName>
        <fullName evidence="5">Disease resistance protein winged helix domain-containing protein</fullName>
    </recommendedName>
</protein>
<evidence type="ECO:0000313" key="6">
    <source>
        <dbReference type="EMBL" id="KDO41651.1"/>
    </source>
</evidence>
<feature type="non-terminal residue" evidence="6">
    <location>
        <position position="627"/>
    </location>
</feature>
<proteinExistence type="predicted"/>
<dbReference type="Gene3D" id="1.10.10.10">
    <property type="entry name" value="Winged helix-like DNA-binding domain superfamily/Winged helix DNA-binding domain"/>
    <property type="match status" value="1"/>
</dbReference>
<dbReference type="Gene3D" id="1.10.8.430">
    <property type="entry name" value="Helical domain of apoptotic protease-activating factors"/>
    <property type="match status" value="1"/>
</dbReference>
<sequence>MCTIFQITCDDAFFNRCLDCFLGKAACTRNLQDNVAALAIELAKLIAAKNNLITRVLDAERQQLRRLDQVQVWLSRVEAVKTETDELIRRSSKEIDKLCPRAYCSKSCKSSYKFRKQVAKKLRDVRTLIGEGVFEVVAERPPQPVADEIPTEQIVEGLQSQLKQVWRCLVEESIGIIGLYGMGSVEKVGEETLDSHHDILELAQTVTKECGGSPLALITIGRAMAYKKKPEEWRYAIEVLRKSSSSEFAGLVKEVYPLLKFSYDSLQNDVIRSCFLYCCLYPEDFAILKRDLIDCWIGEGFLDERDSFSAQNQGYYIVGTLVHAWLLEEVGDDKVKLHGVLHDMALWISCEIEEEKENFLVCAGRGLKEAPEVKEWETVRRLSLMQNQIKILSEAPTCPHLHYEFKMITDGFFQFMPLLKVLNMSRETNIKELLGELKALVNLKCVNLEWARDLVTIPLEVISNFSKLRVLRLFGTVLAKELLGLKHLEELDFTLRCVHSLQILVSSNKLQSCTRALVLIRFKDSKSIDVIALARLKHLSTLHFSKCEELEEWKTDYTSGTVLKSPQPFVFCSLHKVTITFCPKLKGLTFLVFAPNLKCLSLFDCTAMEEIISAGKFVHTPEMMGNT</sequence>
<dbReference type="Pfam" id="PF23559">
    <property type="entry name" value="WHD_DRP"/>
    <property type="match status" value="1"/>
</dbReference>
<dbReference type="STRING" id="2711.A0A067DSU3"/>
<keyword evidence="3" id="KW-0547">Nucleotide-binding</keyword>
<dbReference type="GO" id="GO:0005524">
    <property type="term" value="F:ATP binding"/>
    <property type="evidence" value="ECO:0007669"/>
    <property type="project" value="UniProtKB-KW"/>
</dbReference>
<dbReference type="GO" id="GO:0043531">
    <property type="term" value="F:ADP binding"/>
    <property type="evidence" value="ECO:0007669"/>
    <property type="project" value="InterPro"/>
</dbReference>
<evidence type="ECO:0000256" key="1">
    <source>
        <dbReference type="ARBA" id="ARBA00022614"/>
    </source>
</evidence>
<evidence type="ECO:0000256" key="3">
    <source>
        <dbReference type="ARBA" id="ARBA00022741"/>
    </source>
</evidence>
<gene>
    <name evidence="6" type="ORF">CISIN_1g0411141mg</name>
</gene>
<dbReference type="GO" id="GO:0006952">
    <property type="term" value="P:defense response"/>
    <property type="evidence" value="ECO:0007669"/>
    <property type="project" value="UniProtKB-KW"/>
</dbReference>
<evidence type="ECO:0000259" key="5">
    <source>
        <dbReference type="Pfam" id="PF23559"/>
    </source>
</evidence>
<dbReference type="InterPro" id="IPR027417">
    <property type="entry name" value="P-loop_NTPase"/>
</dbReference>
<accession>A0A067DSU3</accession>